<reference evidence="2" key="1">
    <citation type="submission" date="2017-09" db="EMBL/GenBank/DDBJ databases">
        <title>FDA dAtabase for Regulatory Grade micrObial Sequences (FDA-ARGOS): Supporting development and validation of Infectious Disease Dx tests.</title>
        <authorList>
            <person name="Goldberg B."/>
            <person name="Campos J."/>
            <person name="Tallon L."/>
            <person name="Sadzewicz L."/>
            <person name="Ott S."/>
            <person name="Zhao X."/>
            <person name="Nagaraj S."/>
            <person name="Vavikolanu K."/>
            <person name="Aluvathingal J."/>
            <person name="Nadendla S."/>
            <person name="Geyer C."/>
            <person name="Sichtig H."/>
        </authorList>
    </citation>
    <scope>NUCLEOTIDE SEQUENCE [LARGE SCALE GENOMIC DNA]</scope>
    <source>
        <strain evidence="2">FDAARGOS_370</strain>
    </source>
</reference>
<dbReference type="RefSeq" id="WP_098143553.1">
    <property type="nucleotide sequence ID" value="NZ_PDDV01000015.1"/>
</dbReference>
<organism evidence="1 2">
    <name type="scientific">Edwardsiella tarda</name>
    <dbReference type="NCBI Taxonomy" id="636"/>
    <lineage>
        <taxon>Bacteria</taxon>
        <taxon>Pseudomonadati</taxon>
        <taxon>Pseudomonadota</taxon>
        <taxon>Gammaproteobacteria</taxon>
        <taxon>Enterobacterales</taxon>
        <taxon>Hafniaceae</taxon>
        <taxon>Edwardsiella</taxon>
    </lineage>
</organism>
<name>A0A2A7TY10_EDWTA</name>
<accession>A0A2A7TY10</accession>
<dbReference type="OrthoDB" id="1082574at2"/>
<dbReference type="EMBL" id="PDDV01000015">
    <property type="protein sequence ID" value="PEH70853.1"/>
    <property type="molecule type" value="Genomic_DNA"/>
</dbReference>
<gene>
    <name evidence="1" type="ORF">CRM76_19640</name>
</gene>
<protein>
    <recommendedName>
        <fullName evidence="3">Nucleotidyltransferase</fullName>
    </recommendedName>
</protein>
<comment type="caution">
    <text evidence="1">The sequence shown here is derived from an EMBL/GenBank/DDBJ whole genome shotgun (WGS) entry which is preliminary data.</text>
</comment>
<evidence type="ECO:0000313" key="1">
    <source>
        <dbReference type="EMBL" id="PEH70853.1"/>
    </source>
</evidence>
<evidence type="ECO:0000313" key="2">
    <source>
        <dbReference type="Proteomes" id="UP000219788"/>
    </source>
</evidence>
<dbReference type="Proteomes" id="UP000219788">
    <property type="component" value="Unassembled WGS sequence"/>
</dbReference>
<sequence>MISFENRLKSLKDRRQGTKERVLFENNMSIHAAIDLRGQESYELLAENAAIKYTIGAMAEVDPVSTRVSIDEGERVANTLIGLLNTVGILATKEIQGSVALNIHIEGHSDVDMLILKDDIVLVQMPRVSGVSSTPDDRRPMVDIIRELRLQSEAKLTSRYHQATVDCNGNKSIALSGGSLKRKVDIVPACWYHTHAYQQSRQKHDQEVKIYHKAEHVLYGNHPFLHIKKVNDKDSMYTGNLKRVVRLMKNVVADMPDYKKRVVKKLSSYDLTAIGYEMNEQLRCPTYMSLALVERLRAHLALLVSSKVLRDRLIVPDGSRNVFDSEEKVDALNILYNEISDLAVSIYRSLQPFSYLPYDSSTLTQKHVYL</sequence>
<dbReference type="AlphaFoldDB" id="A0A2A7TY10"/>
<proteinExistence type="predicted"/>
<evidence type="ECO:0008006" key="3">
    <source>
        <dbReference type="Google" id="ProtNLM"/>
    </source>
</evidence>